<keyword evidence="3 5" id="KW-1133">Transmembrane helix</keyword>
<accession>A0A1M2W183</accession>
<organism evidence="6 7">
    <name type="scientific">Trametes pubescens</name>
    <name type="common">White-rot fungus</name>
    <dbReference type="NCBI Taxonomy" id="154538"/>
    <lineage>
        <taxon>Eukaryota</taxon>
        <taxon>Fungi</taxon>
        <taxon>Dikarya</taxon>
        <taxon>Basidiomycota</taxon>
        <taxon>Agaricomycotina</taxon>
        <taxon>Agaricomycetes</taxon>
        <taxon>Polyporales</taxon>
        <taxon>Polyporaceae</taxon>
        <taxon>Trametes</taxon>
    </lineage>
</organism>
<feature type="transmembrane region" description="Helical" evidence="5">
    <location>
        <begin position="144"/>
        <end position="174"/>
    </location>
</feature>
<gene>
    <name evidence="6" type="ORF">TRAPUB_9910</name>
</gene>
<name>A0A1M2W183_TRAPU</name>
<feature type="transmembrane region" description="Helical" evidence="5">
    <location>
        <begin position="194"/>
        <end position="216"/>
    </location>
</feature>
<dbReference type="GO" id="GO:0016020">
    <property type="term" value="C:membrane"/>
    <property type="evidence" value="ECO:0007669"/>
    <property type="project" value="UniProtKB-SubCell"/>
</dbReference>
<dbReference type="OMA" id="FASWNLA"/>
<evidence type="ECO:0000256" key="2">
    <source>
        <dbReference type="ARBA" id="ARBA00022692"/>
    </source>
</evidence>
<dbReference type="Proteomes" id="UP000184267">
    <property type="component" value="Unassembled WGS sequence"/>
</dbReference>
<keyword evidence="7" id="KW-1185">Reference proteome</keyword>
<dbReference type="OrthoDB" id="418595at2759"/>
<evidence type="ECO:0000256" key="3">
    <source>
        <dbReference type="ARBA" id="ARBA00022989"/>
    </source>
</evidence>
<keyword evidence="2 5" id="KW-0812">Transmembrane</keyword>
<feature type="transmembrane region" description="Helical" evidence="5">
    <location>
        <begin position="112"/>
        <end position="132"/>
    </location>
</feature>
<keyword evidence="4 5" id="KW-0472">Membrane</keyword>
<evidence type="ECO:0000313" key="6">
    <source>
        <dbReference type="EMBL" id="OJT13556.1"/>
    </source>
</evidence>
<dbReference type="EMBL" id="MNAD01000396">
    <property type="protein sequence ID" value="OJT13556.1"/>
    <property type="molecule type" value="Genomic_DNA"/>
</dbReference>
<sequence length="245" mass="26443">MKRSLLSLSPLISSTNLCYRTSLLARLKPRLCLSARPSSFSTLFLARALHDFRTPPSTLREQSILQFLSSRLAQATHRSVIRGGRAGGSYGGGPQGPWQRLRARINAIPSNYIFWGIIGLNGLVFASWNLAWMKYGSTLEVRHLSFDCVVLAFMLTAPLIGIGGITSSFAGIAWRNYQSPRAGPASSHGASGAIYSVISFFACVAPTATFALFGIIPLPAWAFVTGIFLYDGYSAVNAKVSTACL</sequence>
<comment type="caution">
    <text evidence="6">The sequence shown here is derived from an EMBL/GenBank/DDBJ whole genome shotgun (WGS) entry which is preliminary data.</text>
</comment>
<dbReference type="InterPro" id="IPR035952">
    <property type="entry name" value="Rhomboid-like_sf"/>
</dbReference>
<proteinExistence type="predicted"/>
<evidence type="ECO:0000256" key="5">
    <source>
        <dbReference type="SAM" id="Phobius"/>
    </source>
</evidence>
<dbReference type="STRING" id="154538.A0A1M2W183"/>
<dbReference type="SUPFAM" id="SSF144091">
    <property type="entry name" value="Rhomboid-like"/>
    <property type="match status" value="1"/>
</dbReference>
<evidence type="ECO:0000256" key="4">
    <source>
        <dbReference type="ARBA" id="ARBA00023136"/>
    </source>
</evidence>
<comment type="subcellular location">
    <subcellularLocation>
        <location evidence="1">Membrane</location>
        <topology evidence="1">Multi-pass membrane protein</topology>
    </subcellularLocation>
</comment>
<dbReference type="AlphaFoldDB" id="A0A1M2W183"/>
<reference evidence="6 7" key="1">
    <citation type="submission" date="2016-10" db="EMBL/GenBank/DDBJ databases">
        <title>Genome sequence of the basidiomycete white-rot fungus Trametes pubescens.</title>
        <authorList>
            <person name="Makela M.R."/>
            <person name="Granchi Z."/>
            <person name="Peng M."/>
            <person name="De Vries R.P."/>
            <person name="Grigoriev I."/>
            <person name="Riley R."/>
            <person name="Hilden K."/>
        </authorList>
    </citation>
    <scope>NUCLEOTIDE SEQUENCE [LARGE SCALE GENOMIC DNA]</scope>
    <source>
        <strain evidence="6 7">FBCC735</strain>
    </source>
</reference>
<evidence type="ECO:0000313" key="7">
    <source>
        <dbReference type="Proteomes" id="UP000184267"/>
    </source>
</evidence>
<protein>
    <submittedName>
        <fullName evidence="6">Uncharacterized protein</fullName>
    </submittedName>
</protein>
<evidence type="ECO:0000256" key="1">
    <source>
        <dbReference type="ARBA" id="ARBA00004141"/>
    </source>
</evidence>